<dbReference type="InterPro" id="IPR036390">
    <property type="entry name" value="WH_DNA-bd_sf"/>
</dbReference>
<evidence type="ECO:0000256" key="3">
    <source>
        <dbReference type="ARBA" id="ARBA00023163"/>
    </source>
</evidence>
<evidence type="ECO:0000313" key="5">
    <source>
        <dbReference type="EMBL" id="WUV50055.1"/>
    </source>
</evidence>
<dbReference type="Pfam" id="PF01638">
    <property type="entry name" value="HxlR"/>
    <property type="match status" value="1"/>
</dbReference>
<dbReference type="PANTHER" id="PTHR33204:SF18">
    <property type="entry name" value="TRANSCRIPTIONAL REGULATORY PROTEIN"/>
    <property type="match status" value="1"/>
</dbReference>
<evidence type="ECO:0000313" key="6">
    <source>
        <dbReference type="Proteomes" id="UP001432062"/>
    </source>
</evidence>
<keyword evidence="1" id="KW-0805">Transcription regulation</keyword>
<dbReference type="RefSeq" id="WP_329414819.1">
    <property type="nucleotide sequence ID" value="NZ_CP109441.1"/>
</dbReference>
<dbReference type="Proteomes" id="UP001432062">
    <property type="component" value="Chromosome"/>
</dbReference>
<dbReference type="SUPFAM" id="SSF46785">
    <property type="entry name" value="Winged helix' DNA-binding domain"/>
    <property type="match status" value="1"/>
</dbReference>
<proteinExistence type="predicted"/>
<feature type="domain" description="HTH hxlR-type" evidence="4">
    <location>
        <begin position="17"/>
        <end position="115"/>
    </location>
</feature>
<gene>
    <name evidence="5" type="ORF">OG563_18780</name>
</gene>
<keyword evidence="3" id="KW-0804">Transcription</keyword>
<dbReference type="EMBL" id="CP109441">
    <property type="protein sequence ID" value="WUV50055.1"/>
    <property type="molecule type" value="Genomic_DNA"/>
</dbReference>
<dbReference type="InterPro" id="IPR036388">
    <property type="entry name" value="WH-like_DNA-bd_sf"/>
</dbReference>
<dbReference type="InterPro" id="IPR002577">
    <property type="entry name" value="HTH_HxlR"/>
</dbReference>
<dbReference type="PANTHER" id="PTHR33204">
    <property type="entry name" value="TRANSCRIPTIONAL REGULATOR, MARR FAMILY"/>
    <property type="match status" value="1"/>
</dbReference>
<evidence type="ECO:0000256" key="2">
    <source>
        <dbReference type="ARBA" id="ARBA00023125"/>
    </source>
</evidence>
<evidence type="ECO:0000256" key="1">
    <source>
        <dbReference type="ARBA" id="ARBA00023015"/>
    </source>
</evidence>
<reference evidence="5" key="1">
    <citation type="submission" date="2022-10" db="EMBL/GenBank/DDBJ databases">
        <title>The complete genomes of actinobacterial strains from the NBC collection.</title>
        <authorList>
            <person name="Joergensen T.S."/>
            <person name="Alvarez Arevalo M."/>
            <person name="Sterndorff E.B."/>
            <person name="Faurdal D."/>
            <person name="Vuksanovic O."/>
            <person name="Mourched A.-S."/>
            <person name="Charusanti P."/>
            <person name="Shaw S."/>
            <person name="Blin K."/>
            <person name="Weber T."/>
        </authorList>
    </citation>
    <scope>NUCLEOTIDE SEQUENCE</scope>
    <source>
        <strain evidence="5">NBC_01482</strain>
    </source>
</reference>
<name>A0ABZ1Z3B6_9NOCA</name>
<accession>A0ABZ1Z3B6</accession>
<sequence length="235" mass="25443">MTVAPEQRAKRSYHDACGAARALDLVGERWSLLVVRELLLGPKRFTDLRAGLPGISPNVLSQRLEELVQIGVVHKRKLPPPVGAAVYDLTDWGRELDSVIMALNRWGARSPNSYRCSEVSTDSLVVTLRNFFKPESAAGVHTDYDLYFTGSDSGTDEFHAMVADGTFTITRGATGRAATTIHTTVPAFVAIVFDGHPLADTIATGEAKISGDLPAAEHFIDFFEVPAECKGTPTT</sequence>
<organism evidence="5 6">
    <name type="scientific">Nocardia vinacea</name>
    <dbReference type="NCBI Taxonomy" id="96468"/>
    <lineage>
        <taxon>Bacteria</taxon>
        <taxon>Bacillati</taxon>
        <taxon>Actinomycetota</taxon>
        <taxon>Actinomycetes</taxon>
        <taxon>Mycobacteriales</taxon>
        <taxon>Nocardiaceae</taxon>
        <taxon>Nocardia</taxon>
    </lineage>
</organism>
<dbReference type="Gene3D" id="3.30.1050.10">
    <property type="entry name" value="SCP2 sterol-binding domain"/>
    <property type="match status" value="1"/>
</dbReference>
<dbReference type="Gene3D" id="1.10.10.10">
    <property type="entry name" value="Winged helix-like DNA-binding domain superfamily/Winged helix DNA-binding domain"/>
    <property type="match status" value="1"/>
</dbReference>
<evidence type="ECO:0000259" key="4">
    <source>
        <dbReference type="PROSITE" id="PS51118"/>
    </source>
</evidence>
<dbReference type="SUPFAM" id="SSF55718">
    <property type="entry name" value="SCP-like"/>
    <property type="match status" value="1"/>
</dbReference>
<keyword evidence="2" id="KW-0238">DNA-binding</keyword>
<dbReference type="InterPro" id="IPR036527">
    <property type="entry name" value="SCP2_sterol-bd_dom_sf"/>
</dbReference>
<protein>
    <submittedName>
        <fullName evidence="5">Helix-turn-helix transcriptional regulator</fullName>
    </submittedName>
</protein>
<dbReference type="CDD" id="cd00090">
    <property type="entry name" value="HTH_ARSR"/>
    <property type="match status" value="1"/>
</dbReference>
<dbReference type="PROSITE" id="PS51118">
    <property type="entry name" value="HTH_HXLR"/>
    <property type="match status" value="1"/>
</dbReference>
<dbReference type="InterPro" id="IPR011991">
    <property type="entry name" value="ArsR-like_HTH"/>
</dbReference>
<keyword evidence="6" id="KW-1185">Reference proteome</keyword>